<dbReference type="EMBL" id="BAAAUX010000022">
    <property type="protein sequence ID" value="GAA2810706.1"/>
    <property type="molecule type" value="Genomic_DNA"/>
</dbReference>
<dbReference type="InterPro" id="IPR036890">
    <property type="entry name" value="HATPase_C_sf"/>
</dbReference>
<proteinExistence type="predicted"/>
<evidence type="ECO:0000256" key="6">
    <source>
        <dbReference type="ARBA" id="ARBA00022777"/>
    </source>
</evidence>
<dbReference type="GO" id="GO:0016301">
    <property type="term" value="F:kinase activity"/>
    <property type="evidence" value="ECO:0007669"/>
    <property type="project" value="UniProtKB-KW"/>
</dbReference>
<dbReference type="CDD" id="cd16917">
    <property type="entry name" value="HATPase_UhpB-NarQ-NarX-like"/>
    <property type="match status" value="1"/>
</dbReference>
<feature type="transmembrane region" description="Helical" evidence="10">
    <location>
        <begin position="131"/>
        <end position="149"/>
    </location>
</feature>
<evidence type="ECO:0000256" key="10">
    <source>
        <dbReference type="SAM" id="Phobius"/>
    </source>
</evidence>
<feature type="transmembrane region" description="Helical" evidence="10">
    <location>
        <begin position="49"/>
        <end position="67"/>
    </location>
</feature>
<evidence type="ECO:0000256" key="7">
    <source>
        <dbReference type="ARBA" id="ARBA00022840"/>
    </source>
</evidence>
<evidence type="ECO:0000313" key="13">
    <source>
        <dbReference type="Proteomes" id="UP001500979"/>
    </source>
</evidence>
<keyword evidence="10" id="KW-1133">Transmembrane helix</keyword>
<evidence type="ECO:0000256" key="5">
    <source>
        <dbReference type="ARBA" id="ARBA00022741"/>
    </source>
</evidence>
<protein>
    <recommendedName>
        <fullName evidence="2">histidine kinase</fullName>
        <ecNumber evidence="2">2.7.13.3</ecNumber>
    </recommendedName>
</protein>
<feature type="domain" description="Histidine kinase/HSP90-like ATPase" evidence="11">
    <location>
        <begin position="314"/>
        <end position="410"/>
    </location>
</feature>
<dbReference type="SUPFAM" id="SSF55874">
    <property type="entry name" value="ATPase domain of HSP90 chaperone/DNA topoisomerase II/histidine kinase"/>
    <property type="match status" value="1"/>
</dbReference>
<reference evidence="12 13" key="1">
    <citation type="journal article" date="2019" name="Int. J. Syst. Evol. Microbiol.">
        <title>The Global Catalogue of Microorganisms (GCM) 10K type strain sequencing project: providing services to taxonomists for standard genome sequencing and annotation.</title>
        <authorList>
            <consortium name="The Broad Institute Genomics Platform"/>
            <consortium name="The Broad Institute Genome Sequencing Center for Infectious Disease"/>
            <person name="Wu L."/>
            <person name="Ma J."/>
        </authorList>
    </citation>
    <scope>NUCLEOTIDE SEQUENCE [LARGE SCALE GENOMIC DNA]</scope>
    <source>
        <strain evidence="12 13">JCM 9383</strain>
    </source>
</reference>
<dbReference type="PANTHER" id="PTHR24421:SF10">
    <property type="entry name" value="NITRATE_NITRITE SENSOR PROTEIN NARQ"/>
    <property type="match status" value="1"/>
</dbReference>
<keyword evidence="6 12" id="KW-0418">Kinase</keyword>
<dbReference type="Gene3D" id="1.20.5.1930">
    <property type="match status" value="1"/>
</dbReference>
<evidence type="ECO:0000313" key="12">
    <source>
        <dbReference type="EMBL" id="GAA2810706.1"/>
    </source>
</evidence>
<evidence type="ECO:0000256" key="3">
    <source>
        <dbReference type="ARBA" id="ARBA00022553"/>
    </source>
</evidence>
<accession>A0ABN3VJT0</accession>
<comment type="catalytic activity">
    <reaction evidence="1">
        <text>ATP + protein L-histidine = ADP + protein N-phospho-L-histidine.</text>
        <dbReference type="EC" id="2.7.13.3"/>
    </reaction>
</comment>
<feature type="transmembrane region" description="Helical" evidence="10">
    <location>
        <begin position="155"/>
        <end position="175"/>
    </location>
</feature>
<name>A0ABN3VJT0_9PSEU</name>
<dbReference type="InterPro" id="IPR003594">
    <property type="entry name" value="HATPase_dom"/>
</dbReference>
<keyword evidence="8" id="KW-0902">Two-component regulatory system</keyword>
<evidence type="ECO:0000259" key="11">
    <source>
        <dbReference type="SMART" id="SM00387"/>
    </source>
</evidence>
<feature type="transmembrane region" description="Helical" evidence="10">
    <location>
        <begin position="74"/>
        <end position="91"/>
    </location>
</feature>
<keyword evidence="10" id="KW-0472">Membrane</keyword>
<dbReference type="InterPro" id="IPR011712">
    <property type="entry name" value="Sig_transdc_His_kin_sub3_dim/P"/>
</dbReference>
<evidence type="ECO:0000256" key="1">
    <source>
        <dbReference type="ARBA" id="ARBA00000085"/>
    </source>
</evidence>
<gene>
    <name evidence="12" type="ORF">GCM10010470_52520</name>
</gene>
<keyword evidence="4" id="KW-0808">Transferase</keyword>
<keyword evidence="7" id="KW-0067">ATP-binding</keyword>
<evidence type="ECO:0000256" key="4">
    <source>
        <dbReference type="ARBA" id="ARBA00022679"/>
    </source>
</evidence>
<dbReference type="Pfam" id="PF02518">
    <property type="entry name" value="HATPase_c"/>
    <property type="match status" value="1"/>
</dbReference>
<feature type="transmembrane region" description="Helical" evidence="10">
    <location>
        <begin position="107"/>
        <end position="124"/>
    </location>
</feature>
<dbReference type="Gene3D" id="3.30.565.10">
    <property type="entry name" value="Histidine kinase-like ATPase, C-terminal domain"/>
    <property type="match status" value="1"/>
</dbReference>
<keyword evidence="13" id="KW-1185">Reference proteome</keyword>
<evidence type="ECO:0000256" key="2">
    <source>
        <dbReference type="ARBA" id="ARBA00012438"/>
    </source>
</evidence>
<keyword evidence="3" id="KW-0597">Phosphoprotein</keyword>
<sequence>MKRPLWRLLWNTKREATFDIGLVIFLTALDKVLKHLFPPDTPPDQYDWIGGIGMSGALTDLCGLALLARRRYPLALLTFVAVLGTIQAVLIEQGPGPLLIVNRMDDAWTTGETPFAIYAVVVYTATRARWLVGWGLIGLLIFLAARPWVETPASVISSAVILTVFPALLGLYVSARRRLVQALRDRAERAEREQHLLAEQARVDERARLALEMHDVVTHRVSLMVLQAGALGITAKDEETRAAAEQLRSSGCEALTELRDFVGVLRRGPDEEEHREEAEVGPLPDLADLIERSEAAGISVEFEEEGSSARVSPAVGRTARRVVQEALTNVYKHAPGAKVWLRTAYTPDRVRLIIRNSGSSVVPAADLALSGSGTGLLGLRQRVDLVGGTLRAGYLGDGGFEVDVVLPAYVPTSEAASE</sequence>
<evidence type="ECO:0000256" key="8">
    <source>
        <dbReference type="ARBA" id="ARBA00023012"/>
    </source>
</evidence>
<keyword evidence="9" id="KW-0175">Coiled coil</keyword>
<feature type="coiled-coil region" evidence="9">
    <location>
        <begin position="173"/>
        <end position="200"/>
    </location>
</feature>
<dbReference type="SMART" id="SM00387">
    <property type="entry name" value="HATPase_c"/>
    <property type="match status" value="1"/>
</dbReference>
<dbReference type="EC" id="2.7.13.3" evidence="2"/>
<dbReference type="PANTHER" id="PTHR24421">
    <property type="entry name" value="NITRATE/NITRITE SENSOR PROTEIN NARX-RELATED"/>
    <property type="match status" value="1"/>
</dbReference>
<keyword evidence="10" id="KW-0812">Transmembrane</keyword>
<dbReference type="RefSeq" id="WP_344684132.1">
    <property type="nucleotide sequence ID" value="NZ_BAAAUX010000022.1"/>
</dbReference>
<comment type="caution">
    <text evidence="12">The sequence shown here is derived from an EMBL/GenBank/DDBJ whole genome shotgun (WGS) entry which is preliminary data.</text>
</comment>
<evidence type="ECO:0000256" key="9">
    <source>
        <dbReference type="SAM" id="Coils"/>
    </source>
</evidence>
<dbReference type="Pfam" id="PF07730">
    <property type="entry name" value="HisKA_3"/>
    <property type="match status" value="1"/>
</dbReference>
<dbReference type="Proteomes" id="UP001500979">
    <property type="component" value="Unassembled WGS sequence"/>
</dbReference>
<keyword evidence="5" id="KW-0547">Nucleotide-binding</keyword>
<dbReference type="InterPro" id="IPR050482">
    <property type="entry name" value="Sensor_HK_TwoCompSys"/>
</dbReference>
<organism evidence="12 13">
    <name type="scientific">Saccharopolyspora taberi</name>
    <dbReference type="NCBI Taxonomy" id="60895"/>
    <lineage>
        <taxon>Bacteria</taxon>
        <taxon>Bacillati</taxon>
        <taxon>Actinomycetota</taxon>
        <taxon>Actinomycetes</taxon>
        <taxon>Pseudonocardiales</taxon>
        <taxon>Pseudonocardiaceae</taxon>
        <taxon>Saccharopolyspora</taxon>
    </lineage>
</organism>